<dbReference type="SUPFAM" id="SSF53300">
    <property type="entry name" value="vWA-like"/>
    <property type="match status" value="1"/>
</dbReference>
<reference evidence="1 2" key="1">
    <citation type="submission" date="2024-02" db="EMBL/GenBank/DDBJ databases">
        <authorList>
            <person name="Chen Y."/>
            <person name="Shah S."/>
            <person name="Dougan E. K."/>
            <person name="Thang M."/>
            <person name="Chan C."/>
        </authorList>
    </citation>
    <scope>NUCLEOTIDE SEQUENCE [LARGE SCALE GENOMIC DNA]</scope>
</reference>
<sequence>MNLASQPATQRSLFAESKTRWQELQESVTLLVELANCFDKTGVDLFFLNRGLIDGVKTPKDERLAAAFRRSAAGGTPLTQSLRIVAEHCEGERPILLMIFTDGEPNGGVRQFEKELKRLVTKKSSDKTFKAGTPSGSFGEVSHGVLTGDFLNLRVAGWAACCLGRWESLVRTESVLTDPWFGCQVMCTTPSALSERGITCLMPLRDPPAKTNIEYHRVKQC</sequence>
<gene>
    <name evidence="1" type="ORF">SCF082_LOCUS48865</name>
</gene>
<keyword evidence="2" id="KW-1185">Reference proteome</keyword>
<evidence type="ECO:0008006" key="3">
    <source>
        <dbReference type="Google" id="ProtNLM"/>
    </source>
</evidence>
<dbReference type="InterPro" id="IPR036465">
    <property type="entry name" value="vWFA_dom_sf"/>
</dbReference>
<name>A0ABP0RW73_9DINO</name>
<dbReference type="EMBL" id="CAXAMM010042417">
    <property type="protein sequence ID" value="CAK9104777.1"/>
    <property type="molecule type" value="Genomic_DNA"/>
</dbReference>
<evidence type="ECO:0000313" key="1">
    <source>
        <dbReference type="EMBL" id="CAK9104777.1"/>
    </source>
</evidence>
<accession>A0ABP0RW73</accession>
<organism evidence="1 2">
    <name type="scientific">Durusdinium trenchii</name>
    <dbReference type="NCBI Taxonomy" id="1381693"/>
    <lineage>
        <taxon>Eukaryota</taxon>
        <taxon>Sar</taxon>
        <taxon>Alveolata</taxon>
        <taxon>Dinophyceae</taxon>
        <taxon>Suessiales</taxon>
        <taxon>Symbiodiniaceae</taxon>
        <taxon>Durusdinium</taxon>
    </lineage>
</organism>
<proteinExistence type="predicted"/>
<dbReference type="Proteomes" id="UP001642464">
    <property type="component" value="Unassembled WGS sequence"/>
</dbReference>
<comment type="caution">
    <text evidence="1">The sequence shown here is derived from an EMBL/GenBank/DDBJ whole genome shotgun (WGS) entry which is preliminary data.</text>
</comment>
<protein>
    <recommendedName>
        <fullName evidence="3">VWFA domain-containing protein</fullName>
    </recommendedName>
</protein>
<evidence type="ECO:0000313" key="2">
    <source>
        <dbReference type="Proteomes" id="UP001642464"/>
    </source>
</evidence>